<evidence type="ECO:0000313" key="4">
    <source>
        <dbReference type="Proteomes" id="UP000689967"/>
    </source>
</evidence>
<evidence type="ECO:0000313" key="3">
    <source>
        <dbReference type="EMBL" id="MBU8545487.1"/>
    </source>
</evidence>
<accession>A0ABS6HCF2</accession>
<gene>
    <name evidence="3" type="primary">scpB</name>
    <name evidence="3" type="ORF">JJQ90_17315</name>
</gene>
<dbReference type="RefSeq" id="WP_216877491.1">
    <property type="nucleotide sequence ID" value="NZ_JAERQM010000005.1"/>
</dbReference>
<dbReference type="Proteomes" id="UP000689967">
    <property type="component" value="Unassembled WGS sequence"/>
</dbReference>
<feature type="region of interest" description="Disordered" evidence="2">
    <location>
        <begin position="180"/>
        <end position="203"/>
    </location>
</feature>
<dbReference type="InterPro" id="IPR005234">
    <property type="entry name" value="ScpB_csome_segregation"/>
</dbReference>
<name>A0ABS6HCF2_9PROT</name>
<keyword evidence="4" id="KW-1185">Reference proteome</keyword>
<dbReference type="NCBIfam" id="TIGR00281">
    <property type="entry name" value="SMC-Scp complex subunit ScpB"/>
    <property type="match status" value="1"/>
</dbReference>
<proteinExistence type="predicted"/>
<dbReference type="EMBL" id="JAERQM010000005">
    <property type="protein sequence ID" value="MBU8545487.1"/>
    <property type="molecule type" value="Genomic_DNA"/>
</dbReference>
<evidence type="ECO:0000256" key="2">
    <source>
        <dbReference type="SAM" id="MobiDB-lite"/>
    </source>
</evidence>
<protein>
    <submittedName>
        <fullName evidence="3">SMC-Scp complex subunit ScpB</fullName>
    </submittedName>
</protein>
<dbReference type="PANTHER" id="PTHR34298">
    <property type="entry name" value="SEGREGATION AND CONDENSATION PROTEIN B"/>
    <property type="match status" value="1"/>
</dbReference>
<evidence type="ECO:0000256" key="1">
    <source>
        <dbReference type="ARBA" id="ARBA00022490"/>
    </source>
</evidence>
<dbReference type="PANTHER" id="PTHR34298:SF2">
    <property type="entry name" value="SEGREGATION AND CONDENSATION PROTEIN B"/>
    <property type="match status" value="1"/>
</dbReference>
<reference evidence="3 4" key="1">
    <citation type="submission" date="2021-01" db="EMBL/GenBank/DDBJ databases">
        <title>Roseomonas sp. nov, a bacterium isolated from an oil production mixture in Yumen Oilfield.</title>
        <authorList>
            <person name="Wu D."/>
        </authorList>
    </citation>
    <scope>NUCLEOTIDE SEQUENCE [LARGE SCALE GENOMIC DNA]</scope>
    <source>
        <strain evidence="3 4">ROY-5-3</strain>
    </source>
</reference>
<comment type="caution">
    <text evidence="3">The sequence shown here is derived from an EMBL/GenBank/DDBJ whole genome shotgun (WGS) entry which is preliminary data.</text>
</comment>
<organism evidence="3 4">
    <name type="scientific">Falsiroseomonas oleicola</name>
    <dbReference type="NCBI Taxonomy" id="2801474"/>
    <lineage>
        <taxon>Bacteria</taxon>
        <taxon>Pseudomonadati</taxon>
        <taxon>Pseudomonadota</taxon>
        <taxon>Alphaproteobacteria</taxon>
        <taxon>Acetobacterales</taxon>
        <taxon>Roseomonadaceae</taxon>
        <taxon>Falsiroseomonas</taxon>
    </lineage>
</organism>
<keyword evidence="1" id="KW-0963">Cytoplasm</keyword>
<sequence>MSEPPEEVAPAEGTEEPVISSAALRLAEALLFASDRPVTPARLQTVLAEGEDALAVLRELGRLLEGRGVVLAETAGGFALRTAPDLAAALTRVVEVPKRLPRAAMEALAVIAWHQPVTRAEIEEIRGAGLAHTTLEALLEHGLVAPRGQKEVPGRPTLWGTTPRFLEQFGLTSLRDLPKREELVSGENMPLLDVPKPPPAEAS</sequence>
<dbReference type="Pfam" id="PF04079">
    <property type="entry name" value="SMC_ScpB"/>
    <property type="match status" value="1"/>
</dbReference>